<dbReference type="NCBIfam" id="TIGR02284">
    <property type="entry name" value="PA2169 family four-helix-bundle protein"/>
    <property type="match status" value="1"/>
</dbReference>
<proteinExistence type="predicted"/>
<dbReference type="OrthoDB" id="7265085at2"/>
<dbReference type="PIRSF" id="PIRSF029477">
    <property type="entry name" value="UCP029477"/>
    <property type="match status" value="1"/>
</dbReference>
<evidence type="ECO:0000313" key="3">
    <source>
        <dbReference type="Proteomes" id="UP000318413"/>
    </source>
</evidence>
<dbReference type="InterPro" id="IPR019052">
    <property type="entry name" value="DUF2383"/>
</dbReference>
<evidence type="ECO:0000313" key="2">
    <source>
        <dbReference type="EMBL" id="TPG06562.1"/>
    </source>
</evidence>
<reference evidence="2 3" key="1">
    <citation type="journal article" date="2019" name="Environ. Microbiol.">
        <title>Species interactions and distinct microbial communities in high Arctic permafrost affected cryosols are associated with the CH4 and CO2 gas fluxes.</title>
        <authorList>
            <person name="Altshuler I."/>
            <person name="Hamel J."/>
            <person name="Turney S."/>
            <person name="Magnuson E."/>
            <person name="Levesque R."/>
            <person name="Greer C."/>
            <person name="Whyte L.G."/>
        </authorList>
    </citation>
    <scope>NUCLEOTIDE SEQUENCE [LARGE SCALE GENOMIC DNA]</scope>
    <source>
        <strain evidence="2 3">S5.1</strain>
    </source>
</reference>
<dbReference type="Pfam" id="PF09537">
    <property type="entry name" value="DUF2383"/>
    <property type="match status" value="1"/>
</dbReference>
<dbReference type="Proteomes" id="UP000318413">
    <property type="component" value="Unassembled WGS sequence"/>
</dbReference>
<dbReference type="InterPro" id="IPR012347">
    <property type="entry name" value="Ferritin-like"/>
</dbReference>
<comment type="caution">
    <text evidence="2">The sequence shown here is derived from an EMBL/GenBank/DDBJ whole genome shotgun (WGS) entry which is preliminary data.</text>
</comment>
<gene>
    <name evidence="2" type="ORF">EAH84_14645</name>
</gene>
<evidence type="ECO:0000259" key="1">
    <source>
        <dbReference type="Pfam" id="PF09537"/>
    </source>
</evidence>
<dbReference type="InterPro" id="IPR011971">
    <property type="entry name" value="CHP02284"/>
</dbReference>
<dbReference type="AlphaFoldDB" id="A0A502C1E2"/>
<name>A0A502C1E2_9SPHN</name>
<feature type="domain" description="DUF2383" evidence="1">
    <location>
        <begin position="8"/>
        <end position="116"/>
    </location>
</feature>
<sequence>MTDTSHDIRTLNGLIATTIDSVDGYTDAAKDVKNGRFATMFTSRASERRKAATDLQAVVSRLGGNPEDDGTILAGAHRTFLDLKAAVTGHDDKAIVNEVERGEDHIKAKFEDALKDDALGAEVKTAIQSAWTSVKAGHDEMRDLKHSMETN</sequence>
<dbReference type="RefSeq" id="WP_140872739.1">
    <property type="nucleotide sequence ID" value="NZ_RCZK01000020.1"/>
</dbReference>
<dbReference type="Gene3D" id="1.20.1260.10">
    <property type="match status" value="1"/>
</dbReference>
<protein>
    <submittedName>
        <fullName evidence="2">PA2169 family four-helix-bundle protein</fullName>
    </submittedName>
</protein>
<keyword evidence="3" id="KW-1185">Reference proteome</keyword>
<accession>A0A502C1E2</accession>
<organism evidence="2 3">
    <name type="scientific">Sphingomonas oligophenolica</name>
    <dbReference type="NCBI Taxonomy" id="301154"/>
    <lineage>
        <taxon>Bacteria</taxon>
        <taxon>Pseudomonadati</taxon>
        <taxon>Pseudomonadota</taxon>
        <taxon>Alphaproteobacteria</taxon>
        <taxon>Sphingomonadales</taxon>
        <taxon>Sphingomonadaceae</taxon>
        <taxon>Sphingomonas</taxon>
    </lineage>
</organism>
<dbReference type="EMBL" id="RCZK01000020">
    <property type="protein sequence ID" value="TPG06562.1"/>
    <property type="molecule type" value="Genomic_DNA"/>
</dbReference>
<dbReference type="InterPro" id="IPR016920">
    <property type="entry name" value="UCP029477"/>
</dbReference>